<dbReference type="PANTHER" id="PTHR46599">
    <property type="entry name" value="PIGGYBAC TRANSPOSABLE ELEMENT-DERIVED PROTEIN 4"/>
    <property type="match status" value="1"/>
</dbReference>
<organism evidence="3 4">
    <name type="scientific">Metarhizium guizhouense (strain ARSEF 977)</name>
    <dbReference type="NCBI Taxonomy" id="1276136"/>
    <lineage>
        <taxon>Eukaryota</taxon>
        <taxon>Fungi</taxon>
        <taxon>Dikarya</taxon>
        <taxon>Ascomycota</taxon>
        <taxon>Pezizomycotina</taxon>
        <taxon>Sordariomycetes</taxon>
        <taxon>Hypocreomycetidae</taxon>
        <taxon>Hypocreales</taxon>
        <taxon>Clavicipitaceae</taxon>
        <taxon>Metarhizium</taxon>
    </lineage>
</organism>
<keyword evidence="4" id="KW-1185">Reference proteome</keyword>
<name>A0A0B4GMQ8_METGA</name>
<reference evidence="3 4" key="1">
    <citation type="journal article" date="2014" name="Proc. Natl. Acad. Sci. U.S.A.">
        <title>Trajectory and genomic determinants of fungal-pathogen speciation and host adaptation.</title>
        <authorList>
            <person name="Hu X."/>
            <person name="Xiao G."/>
            <person name="Zheng P."/>
            <person name="Shang Y."/>
            <person name="Su Y."/>
            <person name="Zhang X."/>
            <person name="Liu X."/>
            <person name="Zhan S."/>
            <person name="St Leger R.J."/>
            <person name="Wang C."/>
        </authorList>
    </citation>
    <scope>NUCLEOTIDE SEQUENCE [LARGE SCALE GENOMIC DNA]</scope>
    <source>
        <strain evidence="3 4">ARSEF 977</strain>
    </source>
</reference>
<feature type="domain" description="PiggyBac transposable element-derived protein" evidence="2">
    <location>
        <begin position="119"/>
        <end position="506"/>
    </location>
</feature>
<evidence type="ECO:0000313" key="4">
    <source>
        <dbReference type="Proteomes" id="UP000031192"/>
    </source>
</evidence>
<accession>A0A0B4GMQ8</accession>
<dbReference type="EMBL" id="AZNH01000051">
    <property type="protein sequence ID" value="KID83883.1"/>
    <property type="molecule type" value="Genomic_DNA"/>
</dbReference>
<evidence type="ECO:0000256" key="1">
    <source>
        <dbReference type="SAM" id="MobiDB-lite"/>
    </source>
</evidence>
<dbReference type="OrthoDB" id="2431486at2759"/>
<gene>
    <name evidence="3" type="ORF">MGU_08855</name>
</gene>
<dbReference type="HOGENOM" id="CLU_022617_0_2_1"/>
<feature type="compositionally biased region" description="Low complexity" evidence="1">
    <location>
        <begin position="92"/>
        <end position="103"/>
    </location>
</feature>
<dbReference type="Proteomes" id="UP000031192">
    <property type="component" value="Unassembled WGS sequence"/>
</dbReference>
<dbReference type="InterPro" id="IPR029526">
    <property type="entry name" value="PGBD"/>
</dbReference>
<dbReference type="PANTHER" id="PTHR46599:SF3">
    <property type="entry name" value="PIGGYBAC TRANSPOSABLE ELEMENT-DERIVED PROTEIN 4"/>
    <property type="match status" value="1"/>
</dbReference>
<dbReference type="AlphaFoldDB" id="A0A0B4GMQ8"/>
<sequence>MSEPNSSSANVAFLLNSSQPEDLDDAVTLEQNSDCAKAAGGIQTAVFLVEREPNRDVNGRDWSQDSESDDDDDLYLPHFSPFELIQSNNKPTSRGTLSGSLSLPFVPQNDKKRTYQRRKPHDPTTYAELMIFLAILLYMSIHRERDIRAYWAHREDLPAHPIGQWMSRDRFRWLYRNFCVWDPTNPPTSIWARTAEWSEFIVQKSLSLWRPGFYVAVDESMVRFQGRCFDKTMMKTKPIPVGLKIFVIAEKGFVLGFAPYTRNGIQMPPLRYMPEEDGTVLSETRAVVAHLALSILPYLPSSSASNSFRLHVFGDNLFTSVELAQYLFRRKILYTGTARTGGYGGLDSRFSTLKAHDDLKKDFPWGTVFTSQASRKVVVNRKPQLDKQRKPVLQPDDVNQIAWKDGQTVMFLTSAYTGLEEPITTKRKRPSAGSTHARTSRAPFGDDGEAELPVPLVAAAYNKKMNGVDIADQFRADTAHSRRIRRGAAQTLMYDFNLGTTVTNAFLIFRELAKVADDAKKVSQSDFRQILYRQITKKFGQDAVPKWSTKDPRRPF</sequence>
<evidence type="ECO:0000259" key="2">
    <source>
        <dbReference type="Pfam" id="PF13843"/>
    </source>
</evidence>
<evidence type="ECO:0000313" key="3">
    <source>
        <dbReference type="EMBL" id="KID83883.1"/>
    </source>
</evidence>
<feature type="region of interest" description="Disordered" evidence="1">
    <location>
        <begin position="423"/>
        <end position="448"/>
    </location>
</feature>
<comment type="caution">
    <text evidence="3">The sequence shown here is derived from an EMBL/GenBank/DDBJ whole genome shotgun (WGS) entry which is preliminary data.</text>
</comment>
<dbReference type="Pfam" id="PF13843">
    <property type="entry name" value="DDE_Tnp_1_7"/>
    <property type="match status" value="1"/>
</dbReference>
<proteinExistence type="predicted"/>
<protein>
    <recommendedName>
        <fullName evidence="2">PiggyBac transposable element-derived protein domain-containing protein</fullName>
    </recommendedName>
</protein>
<feature type="region of interest" description="Disordered" evidence="1">
    <location>
        <begin position="86"/>
        <end position="105"/>
    </location>
</feature>